<protein>
    <submittedName>
        <fullName evidence="1">Uncharacterized protein</fullName>
    </submittedName>
</protein>
<evidence type="ECO:0000313" key="2">
    <source>
        <dbReference type="Proteomes" id="UP001367508"/>
    </source>
</evidence>
<organism evidence="1 2">
    <name type="scientific">Canavalia gladiata</name>
    <name type="common">Sword bean</name>
    <name type="synonym">Dolichos gladiatus</name>
    <dbReference type="NCBI Taxonomy" id="3824"/>
    <lineage>
        <taxon>Eukaryota</taxon>
        <taxon>Viridiplantae</taxon>
        <taxon>Streptophyta</taxon>
        <taxon>Embryophyta</taxon>
        <taxon>Tracheophyta</taxon>
        <taxon>Spermatophyta</taxon>
        <taxon>Magnoliopsida</taxon>
        <taxon>eudicotyledons</taxon>
        <taxon>Gunneridae</taxon>
        <taxon>Pentapetalae</taxon>
        <taxon>rosids</taxon>
        <taxon>fabids</taxon>
        <taxon>Fabales</taxon>
        <taxon>Fabaceae</taxon>
        <taxon>Papilionoideae</taxon>
        <taxon>50 kb inversion clade</taxon>
        <taxon>NPAAA clade</taxon>
        <taxon>indigoferoid/millettioid clade</taxon>
        <taxon>Phaseoleae</taxon>
        <taxon>Canavalia</taxon>
    </lineage>
</organism>
<sequence length="184" mass="20340">MPLFQIGRLTRRHRKKGAFEVVVARGPCITPTATPVVLGALASCLSGLGLVVLLRLLTKFPNGSLFPLNSLYSTTDSECFCADSGREFPIFVSSGPLRWLEQYRFLFYFPHMMNHGALTPSCIFVSVSIRRLFSVVPPMEVALGVRLSLQEALERSSPSHHVPGLAVFGSEKGHIENQKILRLD</sequence>
<evidence type="ECO:0000313" key="1">
    <source>
        <dbReference type="EMBL" id="KAK7339647.1"/>
    </source>
</evidence>
<reference evidence="1 2" key="1">
    <citation type="submission" date="2024-01" db="EMBL/GenBank/DDBJ databases">
        <title>The genomes of 5 underutilized Papilionoideae crops provide insights into root nodulation and disease resistanc.</title>
        <authorList>
            <person name="Jiang F."/>
        </authorList>
    </citation>
    <scope>NUCLEOTIDE SEQUENCE [LARGE SCALE GENOMIC DNA]</scope>
    <source>
        <strain evidence="1">LVBAO_FW01</strain>
        <tissue evidence="1">Leaves</tissue>
    </source>
</reference>
<gene>
    <name evidence="1" type="ORF">VNO77_20326</name>
</gene>
<keyword evidence="2" id="KW-1185">Reference proteome</keyword>
<dbReference type="AlphaFoldDB" id="A0AAN9QLC0"/>
<dbReference type="EMBL" id="JAYMYQ010000004">
    <property type="protein sequence ID" value="KAK7339647.1"/>
    <property type="molecule type" value="Genomic_DNA"/>
</dbReference>
<dbReference type="Proteomes" id="UP001367508">
    <property type="component" value="Unassembled WGS sequence"/>
</dbReference>
<comment type="caution">
    <text evidence="1">The sequence shown here is derived from an EMBL/GenBank/DDBJ whole genome shotgun (WGS) entry which is preliminary data.</text>
</comment>
<accession>A0AAN9QLC0</accession>
<name>A0AAN9QLC0_CANGL</name>
<proteinExistence type="predicted"/>